<dbReference type="OrthoDB" id="5638018at2"/>
<dbReference type="SUPFAM" id="SSF56399">
    <property type="entry name" value="ADP-ribosylation"/>
    <property type="match status" value="1"/>
</dbReference>
<accession>A0A5P9QEY3</accession>
<dbReference type="Proteomes" id="UP000326702">
    <property type="component" value="Chromosome"/>
</dbReference>
<evidence type="ECO:0008006" key="3">
    <source>
        <dbReference type="Google" id="ProtNLM"/>
    </source>
</evidence>
<dbReference type="PANTHER" id="PTHR34129">
    <property type="entry name" value="BLR1139 PROTEIN"/>
    <property type="match status" value="1"/>
</dbReference>
<sequence length="111" mass="11923">MIYHFCPAAAWDPTATTYVPAGFAADGFVHLSDRGTVHLPATALHRGAHDLLLLTVDPALVDAPLRWEPGDPADPAAPWFPHLYGPLPVRAVVRTDPWLPGPDGAFAPPSW</sequence>
<organism evidence="1 2">
    <name type="scientific">Luteimicrobium xylanilyticum</name>
    <dbReference type="NCBI Taxonomy" id="1133546"/>
    <lineage>
        <taxon>Bacteria</taxon>
        <taxon>Bacillati</taxon>
        <taxon>Actinomycetota</taxon>
        <taxon>Actinomycetes</taxon>
        <taxon>Micrococcales</taxon>
        <taxon>Luteimicrobium</taxon>
    </lineage>
</organism>
<dbReference type="Gene3D" id="3.20.170.20">
    <property type="entry name" value="Protein of unknown function DUF952"/>
    <property type="match status" value="1"/>
</dbReference>
<dbReference type="PANTHER" id="PTHR34129:SF1">
    <property type="entry name" value="DUF952 DOMAIN-CONTAINING PROTEIN"/>
    <property type="match status" value="1"/>
</dbReference>
<dbReference type="RefSeq" id="WP_153022559.1">
    <property type="nucleotide sequence ID" value="NZ_BAABIH010000016.1"/>
</dbReference>
<proteinExistence type="predicted"/>
<evidence type="ECO:0000313" key="2">
    <source>
        <dbReference type="Proteomes" id="UP000326702"/>
    </source>
</evidence>
<dbReference type="Pfam" id="PF06108">
    <property type="entry name" value="DUF952"/>
    <property type="match status" value="1"/>
</dbReference>
<evidence type="ECO:0000313" key="1">
    <source>
        <dbReference type="EMBL" id="QFU99816.1"/>
    </source>
</evidence>
<dbReference type="KEGG" id="lxl:KDY119_03352"/>
<dbReference type="EMBL" id="CP045529">
    <property type="protein sequence ID" value="QFU99816.1"/>
    <property type="molecule type" value="Genomic_DNA"/>
</dbReference>
<dbReference type="InterPro" id="IPR009297">
    <property type="entry name" value="DUF952"/>
</dbReference>
<protein>
    <recommendedName>
        <fullName evidence="3">Glutathione transferase</fullName>
    </recommendedName>
</protein>
<reference evidence="1 2" key="1">
    <citation type="submission" date="2019-10" db="EMBL/GenBank/DDBJ databases">
        <title>Genome sequence of Luteimicrobium xylanilyticum HY-24.</title>
        <authorList>
            <person name="Kim D.Y."/>
            <person name="Park H.-Y."/>
        </authorList>
    </citation>
    <scope>NUCLEOTIDE SEQUENCE [LARGE SCALE GENOMIC DNA]</scope>
    <source>
        <strain evidence="1 2">HY-24</strain>
    </source>
</reference>
<keyword evidence="2" id="KW-1185">Reference proteome</keyword>
<gene>
    <name evidence="1" type="ORF">KDY119_03352</name>
</gene>
<name>A0A5P9QEY3_9MICO</name>
<dbReference type="AlphaFoldDB" id="A0A5P9QEY3"/>